<evidence type="ECO:0008006" key="4">
    <source>
        <dbReference type="Google" id="ProtNLM"/>
    </source>
</evidence>
<keyword evidence="1" id="KW-0812">Transmembrane</keyword>
<dbReference type="PANTHER" id="PTHR15887">
    <property type="entry name" value="TRANSMEMBRANE PROTEIN 69"/>
    <property type="match status" value="1"/>
</dbReference>
<sequence>MNKHFLNKRLSHLLGFLGLIPFVLLMFACWLVHPSWLGDFIKGQLAYGIAILSFLGGIHWGAVMVSGGLTIEQTKRALVWSVMPALIAWFSTMLGGFGFAVLMVGFIAAYQVDKRLFAWYGMPEWLIGLRFNLTCVVVGTLALTVIAANVRG</sequence>
<keyword evidence="1" id="KW-0472">Membrane</keyword>
<keyword evidence="3" id="KW-1185">Reference proteome</keyword>
<dbReference type="PANTHER" id="PTHR15887:SF1">
    <property type="entry name" value="TRANSMEMBRANE PROTEIN 69"/>
    <property type="match status" value="1"/>
</dbReference>
<feature type="transmembrane region" description="Helical" evidence="1">
    <location>
        <begin position="45"/>
        <end position="65"/>
    </location>
</feature>
<evidence type="ECO:0000313" key="2">
    <source>
        <dbReference type="EMBL" id="KIF80377.1"/>
    </source>
</evidence>
<dbReference type="OrthoDB" id="8591832at2"/>
<organism evidence="2 3">
    <name type="scientific">Noviherbaspirillum autotrophicum</name>
    <dbReference type="NCBI Taxonomy" id="709839"/>
    <lineage>
        <taxon>Bacteria</taxon>
        <taxon>Pseudomonadati</taxon>
        <taxon>Pseudomonadota</taxon>
        <taxon>Betaproteobacteria</taxon>
        <taxon>Burkholderiales</taxon>
        <taxon>Oxalobacteraceae</taxon>
        <taxon>Noviherbaspirillum</taxon>
    </lineage>
</organism>
<dbReference type="AlphaFoldDB" id="A0A0C1YIU4"/>
<protein>
    <recommendedName>
        <fullName evidence="4">DUF3429 domain-containing protein</fullName>
    </recommendedName>
</protein>
<evidence type="ECO:0000256" key="1">
    <source>
        <dbReference type="SAM" id="Phobius"/>
    </source>
</evidence>
<dbReference type="RefSeq" id="WP_040039289.1">
    <property type="nucleotide sequence ID" value="NZ_JWJG01000028.1"/>
</dbReference>
<name>A0A0C1YIU4_9BURK</name>
<comment type="caution">
    <text evidence="2">The sequence shown here is derived from an EMBL/GenBank/DDBJ whole genome shotgun (WGS) entry which is preliminary data.</text>
</comment>
<gene>
    <name evidence="2" type="ORF">TSA66_05345</name>
</gene>
<dbReference type="Proteomes" id="UP000031572">
    <property type="component" value="Unassembled WGS sequence"/>
</dbReference>
<proteinExistence type="predicted"/>
<evidence type="ECO:0000313" key="3">
    <source>
        <dbReference type="Proteomes" id="UP000031572"/>
    </source>
</evidence>
<feature type="transmembrane region" description="Helical" evidence="1">
    <location>
        <begin position="130"/>
        <end position="150"/>
    </location>
</feature>
<dbReference type="InterPro" id="IPR021836">
    <property type="entry name" value="DUF3429"/>
</dbReference>
<feature type="transmembrane region" description="Helical" evidence="1">
    <location>
        <begin position="77"/>
        <end position="110"/>
    </location>
</feature>
<dbReference type="STRING" id="709839.TSA66_05345"/>
<accession>A0A0C1YIU4</accession>
<reference evidence="2 3" key="1">
    <citation type="submission" date="2014-12" db="EMBL/GenBank/DDBJ databases">
        <title>Denitrispirillum autotrophicum gen. nov., sp. nov., Denitrifying, Facultatively Autotrophic Bacteria Isolated from Rice Paddy Soil.</title>
        <authorList>
            <person name="Ishii S."/>
            <person name="Ashida N."/>
            <person name="Ohno H."/>
            <person name="Otsuka S."/>
            <person name="Yokota A."/>
            <person name="Senoo K."/>
        </authorList>
    </citation>
    <scope>NUCLEOTIDE SEQUENCE [LARGE SCALE GENOMIC DNA]</scope>
    <source>
        <strain evidence="2 3">TSA66</strain>
    </source>
</reference>
<feature type="transmembrane region" description="Helical" evidence="1">
    <location>
        <begin position="12"/>
        <end position="33"/>
    </location>
</feature>
<keyword evidence="1" id="KW-1133">Transmembrane helix</keyword>
<dbReference type="EMBL" id="JWJG01000028">
    <property type="protein sequence ID" value="KIF80377.1"/>
    <property type="molecule type" value="Genomic_DNA"/>
</dbReference>
<dbReference type="PROSITE" id="PS51257">
    <property type="entry name" value="PROKAR_LIPOPROTEIN"/>
    <property type="match status" value="1"/>
</dbReference>
<dbReference type="Pfam" id="PF11911">
    <property type="entry name" value="DUF3429"/>
    <property type="match status" value="1"/>
</dbReference>